<feature type="compositionally biased region" description="Basic and acidic residues" evidence="1">
    <location>
        <begin position="41"/>
        <end position="74"/>
    </location>
</feature>
<protein>
    <submittedName>
        <fullName evidence="2">Uncharacterized protein</fullName>
    </submittedName>
</protein>
<proteinExistence type="predicted"/>
<evidence type="ECO:0000313" key="3">
    <source>
        <dbReference type="Proteomes" id="UP000324222"/>
    </source>
</evidence>
<comment type="caution">
    <text evidence="2">The sequence shown here is derived from an EMBL/GenBank/DDBJ whole genome shotgun (WGS) entry which is preliminary data.</text>
</comment>
<evidence type="ECO:0000313" key="2">
    <source>
        <dbReference type="EMBL" id="MPC41732.1"/>
    </source>
</evidence>
<dbReference type="EMBL" id="VSRR010005167">
    <property type="protein sequence ID" value="MPC41732.1"/>
    <property type="molecule type" value="Genomic_DNA"/>
</dbReference>
<evidence type="ECO:0000256" key="1">
    <source>
        <dbReference type="SAM" id="MobiDB-lite"/>
    </source>
</evidence>
<feature type="region of interest" description="Disordered" evidence="1">
    <location>
        <begin position="41"/>
        <end position="110"/>
    </location>
</feature>
<dbReference type="AlphaFoldDB" id="A0A5B7F5F7"/>
<gene>
    <name evidence="2" type="ORF">E2C01_035333</name>
</gene>
<dbReference type="Proteomes" id="UP000324222">
    <property type="component" value="Unassembled WGS sequence"/>
</dbReference>
<reference evidence="2 3" key="1">
    <citation type="submission" date="2019-05" db="EMBL/GenBank/DDBJ databases">
        <title>Another draft genome of Portunus trituberculatus and its Hox gene families provides insights of decapod evolution.</title>
        <authorList>
            <person name="Jeong J.-H."/>
            <person name="Song I."/>
            <person name="Kim S."/>
            <person name="Choi T."/>
            <person name="Kim D."/>
            <person name="Ryu S."/>
            <person name="Kim W."/>
        </authorList>
    </citation>
    <scope>NUCLEOTIDE SEQUENCE [LARGE SCALE GENOMIC DNA]</scope>
    <source>
        <tissue evidence="2">Muscle</tissue>
    </source>
</reference>
<name>A0A5B7F5F7_PORTR</name>
<keyword evidence="3" id="KW-1185">Reference proteome</keyword>
<accession>A0A5B7F5F7</accession>
<sequence>MEDENYLRKAVRREEGEEQWVISRVVTLLSYSLKRLVLQKKGGEEGEEDLRREESACERTGAKMLEREIRERKEIKSRKKSLGEKKTESEEETSQQKWWRNAGREKQCDR</sequence>
<organism evidence="2 3">
    <name type="scientific">Portunus trituberculatus</name>
    <name type="common">Swimming crab</name>
    <name type="synonym">Neptunus trituberculatus</name>
    <dbReference type="NCBI Taxonomy" id="210409"/>
    <lineage>
        <taxon>Eukaryota</taxon>
        <taxon>Metazoa</taxon>
        <taxon>Ecdysozoa</taxon>
        <taxon>Arthropoda</taxon>
        <taxon>Crustacea</taxon>
        <taxon>Multicrustacea</taxon>
        <taxon>Malacostraca</taxon>
        <taxon>Eumalacostraca</taxon>
        <taxon>Eucarida</taxon>
        <taxon>Decapoda</taxon>
        <taxon>Pleocyemata</taxon>
        <taxon>Brachyura</taxon>
        <taxon>Eubrachyura</taxon>
        <taxon>Portunoidea</taxon>
        <taxon>Portunidae</taxon>
        <taxon>Portuninae</taxon>
        <taxon>Portunus</taxon>
    </lineage>
</organism>